<gene>
    <name evidence="4" type="ORF">SAMN06265173_11687</name>
</gene>
<keyword evidence="5" id="KW-1185">Reference proteome</keyword>
<feature type="compositionally biased region" description="Basic and acidic residues" evidence="1">
    <location>
        <begin position="223"/>
        <end position="234"/>
    </location>
</feature>
<name>A0A521EH92_9RHOB</name>
<organism evidence="4 5">
    <name type="scientific">Thalassovita litoralis</name>
    <dbReference type="NCBI Taxonomy" id="1010611"/>
    <lineage>
        <taxon>Bacteria</taxon>
        <taxon>Pseudomonadati</taxon>
        <taxon>Pseudomonadota</taxon>
        <taxon>Alphaproteobacteria</taxon>
        <taxon>Rhodobacterales</taxon>
        <taxon>Roseobacteraceae</taxon>
        <taxon>Thalassovita</taxon>
    </lineage>
</organism>
<dbReference type="AlphaFoldDB" id="A0A521EH92"/>
<dbReference type="OrthoDB" id="7159357at2"/>
<evidence type="ECO:0000313" key="4">
    <source>
        <dbReference type="EMBL" id="SMO83222.1"/>
    </source>
</evidence>
<dbReference type="NCBIfam" id="TIGR02098">
    <property type="entry name" value="MJ0042_CXXC"/>
    <property type="match status" value="1"/>
</dbReference>
<protein>
    <submittedName>
        <fullName evidence="4">MJ0042 family finger-like domain-containing protein</fullName>
    </submittedName>
</protein>
<feature type="compositionally biased region" description="Basic and acidic residues" evidence="1">
    <location>
        <begin position="167"/>
        <end position="182"/>
    </location>
</feature>
<evidence type="ECO:0000259" key="3">
    <source>
        <dbReference type="Pfam" id="PF13717"/>
    </source>
</evidence>
<feature type="region of interest" description="Disordered" evidence="1">
    <location>
        <begin position="31"/>
        <end position="239"/>
    </location>
</feature>
<dbReference type="Proteomes" id="UP000316030">
    <property type="component" value="Unassembled WGS sequence"/>
</dbReference>
<proteinExistence type="predicted"/>
<reference evidence="4 5" key="1">
    <citation type="submission" date="2017-05" db="EMBL/GenBank/DDBJ databases">
        <authorList>
            <person name="Varghese N."/>
            <person name="Submissions S."/>
        </authorList>
    </citation>
    <scope>NUCLEOTIDE SEQUENCE [LARGE SCALE GENOMIC DNA]</scope>
    <source>
        <strain evidence="4 5">DSM 29506</strain>
    </source>
</reference>
<dbReference type="RefSeq" id="WP_142493867.1">
    <property type="nucleotide sequence ID" value="NZ_FXTO01000016.1"/>
</dbReference>
<feature type="domain" description="Zinc finger/thioredoxin putative" evidence="3">
    <location>
        <begin position="1"/>
        <end position="36"/>
    </location>
</feature>
<evidence type="ECO:0000256" key="1">
    <source>
        <dbReference type="SAM" id="MobiDB-lite"/>
    </source>
</evidence>
<feature type="compositionally biased region" description="Basic and acidic residues" evidence="1">
    <location>
        <begin position="128"/>
        <end position="150"/>
    </location>
</feature>
<evidence type="ECO:0000313" key="5">
    <source>
        <dbReference type="Proteomes" id="UP000316030"/>
    </source>
</evidence>
<feature type="compositionally biased region" description="Acidic residues" evidence="1">
    <location>
        <begin position="79"/>
        <end position="117"/>
    </location>
</feature>
<feature type="compositionally biased region" description="Acidic residues" evidence="1">
    <location>
        <begin position="191"/>
        <end position="200"/>
    </location>
</feature>
<dbReference type="EMBL" id="FXTO01000016">
    <property type="protein sequence ID" value="SMO83222.1"/>
    <property type="molecule type" value="Genomic_DNA"/>
</dbReference>
<keyword evidence="2" id="KW-1133">Transmembrane helix</keyword>
<keyword evidence="2" id="KW-0812">Transmembrane</keyword>
<accession>A0A521EH92</accession>
<dbReference type="Pfam" id="PF13717">
    <property type="entry name" value="Zn_ribbon_4"/>
    <property type="match status" value="1"/>
</dbReference>
<evidence type="ECO:0000256" key="2">
    <source>
        <dbReference type="SAM" id="Phobius"/>
    </source>
</evidence>
<keyword evidence="2" id="KW-0472">Membrane</keyword>
<dbReference type="InterPro" id="IPR011723">
    <property type="entry name" value="Znf/thioredoxin_put"/>
</dbReference>
<feature type="transmembrane region" description="Helical" evidence="2">
    <location>
        <begin position="252"/>
        <end position="274"/>
    </location>
</feature>
<sequence>MRLICPNCGAQYEVPDGVIPEQGRDVQCSSCGHTWFQPHPDQDADLADELGQDLPPSAETDAPTTEPDDVDFAPAPEDAREDDGAEDANDVEDDSFDDQEAEQDAELPDDTPTEDPQPEPQPEPTAPTRRELDPSIAELLREEAEFEARQRAAGGGLEYQPDLGLEEPSRDEATRRAEESRRRMASRQGVDDLDPQDDLTEQTGSRRELLPDIEEINSSLNADSRRPSRADDHAPGGVILPAGRPSGFRRGFALGLLLVVLLWALYVFAAPITAKVPALSAPLASYTQIVDKGRLWLDAKAKVLLVRLDELAAASEK</sequence>